<name>A0A133KX94_HEYCO</name>
<evidence type="ECO:0000313" key="1">
    <source>
        <dbReference type="EMBL" id="KWZ84097.1"/>
    </source>
</evidence>
<comment type="caution">
    <text evidence="1">The sequence shown here is derived from an EMBL/GenBank/DDBJ whole genome shotgun (WGS) entry which is preliminary data.</text>
</comment>
<dbReference type="EMBL" id="LRPN01000033">
    <property type="protein sequence ID" value="KWZ84097.1"/>
    <property type="molecule type" value="Genomic_DNA"/>
</dbReference>
<gene>
    <name evidence="1" type="ORF">HMPREF3213_01156</name>
</gene>
<dbReference type="PATRIC" id="fig|1398.22.peg.1168"/>
<sequence length="40" mass="4561">MSATSICRYAVIRTRDDSQKCRRKICHLSIGFGTLNMTNL</sequence>
<protein>
    <submittedName>
        <fullName evidence="1">Uncharacterized protein</fullName>
    </submittedName>
</protein>
<dbReference type="AlphaFoldDB" id="A0A133KX94"/>
<dbReference type="Proteomes" id="UP000070376">
    <property type="component" value="Unassembled WGS sequence"/>
</dbReference>
<organism evidence="1 2">
    <name type="scientific">Heyndrickxia coagulans</name>
    <name type="common">Weizmannia coagulans</name>
    <dbReference type="NCBI Taxonomy" id="1398"/>
    <lineage>
        <taxon>Bacteria</taxon>
        <taxon>Bacillati</taxon>
        <taxon>Bacillota</taxon>
        <taxon>Bacilli</taxon>
        <taxon>Bacillales</taxon>
        <taxon>Bacillaceae</taxon>
        <taxon>Heyndrickxia</taxon>
    </lineage>
</organism>
<accession>A0A133KX94</accession>
<evidence type="ECO:0000313" key="2">
    <source>
        <dbReference type="Proteomes" id="UP000070376"/>
    </source>
</evidence>
<proteinExistence type="predicted"/>
<reference evidence="2" key="1">
    <citation type="submission" date="2016-01" db="EMBL/GenBank/DDBJ databases">
        <authorList>
            <person name="Mitreva M."/>
            <person name="Pepin K.H."/>
            <person name="Mihindukulasuriya K.A."/>
            <person name="Fulton R."/>
            <person name="Fronick C."/>
            <person name="O'Laughlin M."/>
            <person name="Miner T."/>
            <person name="Herter B."/>
            <person name="Rosa B.A."/>
            <person name="Cordes M."/>
            <person name="Tomlinson C."/>
            <person name="Wollam A."/>
            <person name="Palsikar V.B."/>
            <person name="Mardis E.R."/>
            <person name="Wilson R.K."/>
        </authorList>
    </citation>
    <scope>NUCLEOTIDE SEQUENCE [LARGE SCALE GENOMIC DNA]</scope>
    <source>
        <strain evidence="2">GED7749B</strain>
    </source>
</reference>